<sequence length="466" mass="53145">RKGAVLQLEDPLPSLFATLNETAENDRLHDHYTDNKVHRFENLISNHTISKTDLNTDCTVDKNQLLTDSLKYPKSGALISKRKNSGHRRCPVLEADSLFDNFDSDQSDLKPPSKKMTATKENQDENSTYRMYSHKNTTELNKIPLSTSKFTKQFPSILNGCNLTKEVKQRYGSRLTDHPDSNIRSTQKRDSLDIDELIHSTTTTRPLVPPSNQFIPSNENPSSITSAASFYKSKARYFPGHVNSKSKRPQCTLLTLDKLVQHPTDSHKENHPSVQTYVDYPAHAYINNTRDTPKSVGNLSNSTNVSNALTMMQNKIHHLSDTVLFPWSITNNSTQIDPKSLSKSACKTLRDTKKEDEEEQDSTYDRGKKRMFSREIRSMLYAFGDDENPLPETVSLVEDIAVRHIIEMAKKALKIGKPGKISVEDVTYLVRRDPKKFSRVKELLLLSEELRRARKAFEEDEFDVLK</sequence>
<dbReference type="Pfam" id="PF02269">
    <property type="entry name" value="TFIID-18kDa"/>
    <property type="match status" value="1"/>
</dbReference>
<evidence type="ECO:0000313" key="8">
    <source>
        <dbReference type="EMBL" id="RTG86723.1"/>
    </source>
</evidence>
<comment type="caution">
    <text evidence="8">The sequence shown here is derived from an EMBL/GenBank/DDBJ whole genome shotgun (WGS) entry which is preliminary data.</text>
</comment>
<evidence type="ECO:0000256" key="4">
    <source>
        <dbReference type="ARBA" id="ARBA00023242"/>
    </source>
</evidence>
<dbReference type="PANTHER" id="PTHR11380">
    <property type="entry name" value="TRANSCRIPTION INITIATION FACTOR TFIID/SUPT3-RELATED"/>
    <property type="match status" value="1"/>
</dbReference>
<accession>A0A430QGB0</accession>
<protein>
    <recommendedName>
        <fullName evidence="6">Transcription initiation factor TFIID subunit 13</fullName>
    </recommendedName>
</protein>
<gene>
    <name evidence="8" type="ORF">DC041_0013018</name>
</gene>
<evidence type="ECO:0000256" key="6">
    <source>
        <dbReference type="ARBA" id="ARBA00040136"/>
    </source>
</evidence>
<dbReference type="STRING" id="6184.A0A430QGB0"/>
<dbReference type="AlphaFoldDB" id="A0A430QGB0"/>
<evidence type="ECO:0000256" key="3">
    <source>
        <dbReference type="ARBA" id="ARBA00023163"/>
    </source>
</evidence>
<comment type="subcellular location">
    <subcellularLocation>
        <location evidence="1">Nucleus</location>
    </subcellularLocation>
</comment>
<keyword evidence="9" id="KW-1185">Reference proteome</keyword>
<dbReference type="GO" id="GO:0005669">
    <property type="term" value="C:transcription factor TFIID complex"/>
    <property type="evidence" value="ECO:0007669"/>
    <property type="project" value="TreeGrafter"/>
</dbReference>
<keyword evidence="4" id="KW-0539">Nucleus</keyword>
<organism evidence="8 9">
    <name type="scientific">Schistosoma bovis</name>
    <name type="common">Blood fluke</name>
    <dbReference type="NCBI Taxonomy" id="6184"/>
    <lineage>
        <taxon>Eukaryota</taxon>
        <taxon>Metazoa</taxon>
        <taxon>Spiralia</taxon>
        <taxon>Lophotrochozoa</taxon>
        <taxon>Platyhelminthes</taxon>
        <taxon>Trematoda</taxon>
        <taxon>Digenea</taxon>
        <taxon>Strigeidida</taxon>
        <taxon>Schistosomatoidea</taxon>
        <taxon>Schistosomatidae</taxon>
        <taxon>Schistosoma</taxon>
    </lineage>
</organism>
<comment type="similarity">
    <text evidence="5">Belongs to the TAF13 family.</text>
</comment>
<feature type="region of interest" description="Disordered" evidence="7">
    <location>
        <begin position="101"/>
        <end position="125"/>
    </location>
</feature>
<dbReference type="Gene3D" id="1.10.20.10">
    <property type="entry name" value="Histone, subunit A"/>
    <property type="match status" value="1"/>
</dbReference>
<evidence type="ECO:0000256" key="1">
    <source>
        <dbReference type="ARBA" id="ARBA00004123"/>
    </source>
</evidence>
<dbReference type="InterPro" id="IPR009072">
    <property type="entry name" value="Histone-fold"/>
</dbReference>
<evidence type="ECO:0000256" key="7">
    <source>
        <dbReference type="SAM" id="MobiDB-lite"/>
    </source>
</evidence>
<evidence type="ECO:0000256" key="2">
    <source>
        <dbReference type="ARBA" id="ARBA00023015"/>
    </source>
</evidence>
<name>A0A430QGB0_SCHBO</name>
<dbReference type="CDD" id="cd07978">
    <property type="entry name" value="HFD_TAF13"/>
    <property type="match status" value="1"/>
</dbReference>
<feature type="non-terminal residue" evidence="8">
    <location>
        <position position="1"/>
    </location>
</feature>
<dbReference type="EMBL" id="QMKO01001768">
    <property type="protein sequence ID" value="RTG86723.1"/>
    <property type="molecule type" value="Genomic_DNA"/>
</dbReference>
<dbReference type="SUPFAM" id="SSF47113">
    <property type="entry name" value="Histone-fold"/>
    <property type="match status" value="1"/>
</dbReference>
<evidence type="ECO:0000313" key="9">
    <source>
        <dbReference type="Proteomes" id="UP000290809"/>
    </source>
</evidence>
<dbReference type="Proteomes" id="UP000290809">
    <property type="component" value="Unassembled WGS sequence"/>
</dbReference>
<keyword evidence="3" id="KW-0804">Transcription</keyword>
<dbReference type="InterPro" id="IPR003195">
    <property type="entry name" value="TFIID_TAF13"/>
</dbReference>
<reference evidence="8 9" key="1">
    <citation type="journal article" date="2019" name="PLoS Pathog.">
        <title>Genome sequence of the bovine parasite Schistosoma bovis Tanzania.</title>
        <authorList>
            <person name="Oey H."/>
            <person name="Zakrzewski M."/>
            <person name="Gobert G."/>
            <person name="Gravermann K."/>
            <person name="Stoye J."/>
            <person name="Jones M."/>
            <person name="Mcmanus D."/>
            <person name="Krause L."/>
        </authorList>
    </citation>
    <scope>NUCLEOTIDE SEQUENCE [LARGE SCALE GENOMIC DNA]</scope>
    <source>
        <strain evidence="8 9">TAN1997</strain>
    </source>
</reference>
<dbReference type="PANTHER" id="PTHR11380:SF5">
    <property type="entry name" value="TRANSCRIPTION INITIATION FACTOR TFIID SUBUNIT 13"/>
    <property type="match status" value="1"/>
</dbReference>
<proteinExistence type="inferred from homology"/>
<dbReference type="GO" id="GO:0046982">
    <property type="term" value="F:protein heterodimerization activity"/>
    <property type="evidence" value="ECO:0007669"/>
    <property type="project" value="InterPro"/>
</dbReference>
<keyword evidence="2" id="KW-0805">Transcription regulation</keyword>
<dbReference type="GO" id="GO:0006366">
    <property type="term" value="P:transcription by RNA polymerase II"/>
    <property type="evidence" value="ECO:0007669"/>
    <property type="project" value="InterPro"/>
</dbReference>
<feature type="region of interest" description="Disordered" evidence="7">
    <location>
        <begin position="347"/>
        <end position="366"/>
    </location>
</feature>
<evidence type="ECO:0000256" key="5">
    <source>
        <dbReference type="ARBA" id="ARBA00038392"/>
    </source>
</evidence>